<dbReference type="PANTHER" id="PTHR47971">
    <property type="entry name" value="KINESIN-RELATED PROTEIN 6"/>
    <property type="match status" value="1"/>
</dbReference>
<dbReference type="SMART" id="SM00129">
    <property type="entry name" value="KISc"/>
    <property type="match status" value="1"/>
</dbReference>
<keyword evidence="1 7" id="KW-0493">Microtubule</keyword>
<evidence type="ECO:0000256" key="3">
    <source>
        <dbReference type="ARBA" id="ARBA00022840"/>
    </source>
</evidence>
<evidence type="ECO:0000313" key="12">
    <source>
        <dbReference type="EMBL" id="KAG1542447.1"/>
    </source>
</evidence>
<feature type="coiled-coil region" evidence="8">
    <location>
        <begin position="680"/>
        <end position="740"/>
    </location>
</feature>
<dbReference type="GO" id="GO:0007019">
    <property type="term" value="P:microtubule depolymerization"/>
    <property type="evidence" value="ECO:0007669"/>
    <property type="project" value="TreeGrafter"/>
</dbReference>
<dbReference type="GO" id="GO:0008017">
    <property type="term" value="F:microtubule binding"/>
    <property type="evidence" value="ECO:0007669"/>
    <property type="project" value="InterPro"/>
</dbReference>
<evidence type="ECO:0000256" key="9">
    <source>
        <dbReference type="SAM" id="MobiDB-lite"/>
    </source>
</evidence>
<evidence type="ECO:0000313" key="13">
    <source>
        <dbReference type="Proteomes" id="UP000717996"/>
    </source>
</evidence>
<evidence type="ECO:0000256" key="5">
    <source>
        <dbReference type="ARBA" id="ARBA00061030"/>
    </source>
</evidence>
<dbReference type="InterPro" id="IPR001660">
    <property type="entry name" value="SAM"/>
</dbReference>
<evidence type="ECO:0000256" key="2">
    <source>
        <dbReference type="ARBA" id="ARBA00022741"/>
    </source>
</evidence>
<dbReference type="GO" id="GO:0003777">
    <property type="term" value="F:microtubule motor activity"/>
    <property type="evidence" value="ECO:0007669"/>
    <property type="project" value="InterPro"/>
</dbReference>
<evidence type="ECO:0000256" key="1">
    <source>
        <dbReference type="ARBA" id="ARBA00022701"/>
    </source>
</evidence>
<feature type="domain" description="SAM" evidence="11">
    <location>
        <begin position="5"/>
        <end position="65"/>
    </location>
</feature>
<evidence type="ECO:0000256" key="4">
    <source>
        <dbReference type="ARBA" id="ARBA00023175"/>
    </source>
</evidence>
<evidence type="ECO:0000259" key="11">
    <source>
        <dbReference type="PROSITE" id="PS50105"/>
    </source>
</evidence>
<dbReference type="GO" id="GO:0007018">
    <property type="term" value="P:microtubule-based movement"/>
    <property type="evidence" value="ECO:0007669"/>
    <property type="project" value="InterPro"/>
</dbReference>
<dbReference type="SUPFAM" id="SSF52540">
    <property type="entry name" value="P-loop containing nucleoside triphosphate hydrolases"/>
    <property type="match status" value="1"/>
</dbReference>
<reference evidence="12" key="1">
    <citation type="journal article" date="2020" name="Microb. Genom.">
        <title>Genetic diversity of clinical and environmental Mucorales isolates obtained from an investigation of mucormycosis cases among solid organ transplant recipients.</title>
        <authorList>
            <person name="Nguyen M.H."/>
            <person name="Kaul D."/>
            <person name="Muto C."/>
            <person name="Cheng S.J."/>
            <person name="Richter R.A."/>
            <person name="Bruno V.M."/>
            <person name="Liu G."/>
            <person name="Beyhan S."/>
            <person name="Sundermann A.J."/>
            <person name="Mounaud S."/>
            <person name="Pasculle A.W."/>
            <person name="Nierman W.C."/>
            <person name="Driscoll E."/>
            <person name="Cumbie R."/>
            <person name="Clancy C.J."/>
            <person name="Dupont C.L."/>
        </authorList>
    </citation>
    <scope>NUCLEOTIDE SEQUENCE</scope>
    <source>
        <strain evidence="12">GL16</strain>
    </source>
</reference>
<dbReference type="GO" id="GO:0005524">
    <property type="term" value="F:ATP binding"/>
    <property type="evidence" value="ECO:0007669"/>
    <property type="project" value="UniProtKB-UniRule"/>
</dbReference>
<sequence length="760" mass="86637">MNTVWLLEQLQEHDLEQFYLKLYSLGIVELNELAKISVNDFSRIGVDNPEDKKKFLQLSQTMKNKLQSRQYTKTSEHIASRKRPVSVVKASTPERKPVRRMTIAPQTIPRIQQKPTYKDRRLSILPRRESVAPDLLQRKKVINPATKRHKTSTEDVITEKRPKTATSNRLLDVYGVPYNQKIKTEETGINHAIPTIKRTIEPVSKLKTAAIPYNELHQRIRVCVRKRPLNKRETLSKEADITSIVGSHTVELHAERMRIDLTRLTETHAFTFDEAFDSHVTNKDVYMRTAQPLIEYIFAGGNGTCFAYSGQTGSGKTHTMLDSTDGLYVLAAQDIFRMLSQPTNSHLSANVGFYEIYQGQLYDLLNQRAKLTARDDGNNNVVIAGLKEFAIKDKEDLIAVFEYGNQGRTTGKTGVNNKSSRSHAVLQIILRLKDKPSEIHGKLSFIDLAGSERGVDRGDANNKTRLEGAEINKSLLALKECIRALDQDRKHAPFRGSKLTQVLRDCFVGGARTCMIATISPNSSNAEHTLNTLRYADRVKQLKGESDPRLTGDNSTDIKTELSTNRNIGIREEEETAEDGQSVANSYTMDEDEQVENLLDIDFPSEVAMNALNTPTNNNRFWKVSNDDYQERLLKPLESPPSEIFFSNLSDPFDSKPLELLRKQEEKKSKCDLERIRKFMKFHRRQIKDLEDCLKEETKLIAKLSLAINSTDEESQLEDNENLKQEYENYLNDLNEISTRVTIGMRMVQDKAKSELDQTK</sequence>
<dbReference type="SUPFAM" id="SSF47769">
    <property type="entry name" value="SAM/Pointed domain"/>
    <property type="match status" value="1"/>
</dbReference>
<keyword evidence="8" id="KW-0175">Coiled coil</keyword>
<dbReference type="InterPro" id="IPR027417">
    <property type="entry name" value="P-loop_NTPase"/>
</dbReference>
<keyword evidence="2 6" id="KW-0547">Nucleotide-binding</keyword>
<dbReference type="FunFam" id="3.40.850.10:FF:000012">
    <property type="entry name" value="Kinesin-like protein"/>
    <property type="match status" value="1"/>
</dbReference>
<dbReference type="InterPro" id="IPR001752">
    <property type="entry name" value="Kinesin_motor_dom"/>
</dbReference>
<dbReference type="PROSITE" id="PS00411">
    <property type="entry name" value="KINESIN_MOTOR_1"/>
    <property type="match status" value="1"/>
</dbReference>
<dbReference type="Pfam" id="PF00225">
    <property type="entry name" value="Kinesin"/>
    <property type="match status" value="1"/>
</dbReference>
<dbReference type="Gene3D" id="3.40.850.10">
    <property type="entry name" value="Kinesin motor domain"/>
    <property type="match status" value="1"/>
</dbReference>
<evidence type="ECO:0000256" key="7">
    <source>
        <dbReference type="RuleBase" id="RU000394"/>
    </source>
</evidence>
<evidence type="ECO:0000259" key="10">
    <source>
        <dbReference type="PROSITE" id="PS50067"/>
    </source>
</evidence>
<comment type="caution">
    <text evidence="12">The sequence shown here is derived from an EMBL/GenBank/DDBJ whole genome shotgun (WGS) entry which is preliminary data.</text>
</comment>
<dbReference type="EMBL" id="JAANIT010001067">
    <property type="protein sequence ID" value="KAG1542447.1"/>
    <property type="molecule type" value="Genomic_DNA"/>
</dbReference>
<dbReference type="PROSITE" id="PS50105">
    <property type="entry name" value="SAM_DOMAIN"/>
    <property type="match status" value="1"/>
</dbReference>
<comment type="similarity">
    <text evidence="5">Belongs to the TRAFAC class myosin-kinesin ATPase superfamily. Kinesin family. KIN-13 subfamily.</text>
</comment>
<dbReference type="CDD" id="cd01367">
    <property type="entry name" value="KISc_KIF2_like"/>
    <property type="match status" value="1"/>
</dbReference>
<dbReference type="GO" id="GO:0005874">
    <property type="term" value="C:microtubule"/>
    <property type="evidence" value="ECO:0007669"/>
    <property type="project" value="UniProtKB-KW"/>
</dbReference>
<organism evidence="12 13">
    <name type="scientific">Rhizopus oryzae</name>
    <name type="common">Mucormycosis agent</name>
    <name type="synonym">Rhizopus arrhizus var. delemar</name>
    <dbReference type="NCBI Taxonomy" id="64495"/>
    <lineage>
        <taxon>Eukaryota</taxon>
        <taxon>Fungi</taxon>
        <taxon>Fungi incertae sedis</taxon>
        <taxon>Mucoromycota</taxon>
        <taxon>Mucoromycotina</taxon>
        <taxon>Mucoromycetes</taxon>
        <taxon>Mucorales</taxon>
        <taxon>Mucorineae</taxon>
        <taxon>Rhizopodaceae</taxon>
        <taxon>Rhizopus</taxon>
    </lineage>
</organism>
<dbReference type="PROSITE" id="PS50067">
    <property type="entry name" value="KINESIN_MOTOR_2"/>
    <property type="match status" value="1"/>
</dbReference>
<proteinExistence type="inferred from homology"/>
<keyword evidence="3 6" id="KW-0067">ATP-binding</keyword>
<name>A0A9P6Y9Q9_RHIOR</name>
<accession>A0A9P6Y9Q9</accession>
<dbReference type="PANTHER" id="PTHR47971:SF20">
    <property type="entry name" value="KINESIN-LIKE PROTEIN KIF24"/>
    <property type="match status" value="1"/>
</dbReference>
<dbReference type="InterPro" id="IPR027640">
    <property type="entry name" value="Kinesin-like_fam"/>
</dbReference>
<keyword evidence="4 6" id="KW-0505">Motor protein</keyword>
<dbReference type="OrthoDB" id="3176171at2759"/>
<protein>
    <recommendedName>
        <fullName evidence="7">Kinesin-like protein</fullName>
    </recommendedName>
</protein>
<dbReference type="Proteomes" id="UP000717996">
    <property type="component" value="Unassembled WGS sequence"/>
</dbReference>
<dbReference type="AlphaFoldDB" id="A0A9P6Y9Q9"/>
<evidence type="ECO:0000256" key="6">
    <source>
        <dbReference type="PROSITE-ProRule" id="PRU00283"/>
    </source>
</evidence>
<gene>
    <name evidence="12" type="ORF">G6F51_007260</name>
</gene>
<evidence type="ECO:0000256" key="8">
    <source>
        <dbReference type="SAM" id="Coils"/>
    </source>
</evidence>
<feature type="region of interest" description="Disordered" evidence="9">
    <location>
        <begin position="69"/>
        <end position="95"/>
    </location>
</feature>
<dbReference type="PRINTS" id="PR00380">
    <property type="entry name" value="KINESINHEAVY"/>
</dbReference>
<feature type="domain" description="Kinesin motor" evidence="10">
    <location>
        <begin position="219"/>
        <end position="542"/>
    </location>
</feature>
<dbReference type="InterPro" id="IPR036961">
    <property type="entry name" value="Kinesin_motor_dom_sf"/>
</dbReference>
<dbReference type="InterPro" id="IPR019821">
    <property type="entry name" value="Kinesin_motor_CS"/>
</dbReference>
<dbReference type="InterPro" id="IPR013761">
    <property type="entry name" value="SAM/pointed_sf"/>
</dbReference>
<feature type="binding site" evidence="6">
    <location>
        <begin position="310"/>
        <end position="317"/>
    </location>
    <ligand>
        <name>ATP</name>
        <dbReference type="ChEBI" id="CHEBI:30616"/>
    </ligand>
</feature>